<dbReference type="AlphaFoldDB" id="A0A231UTK9"/>
<dbReference type="EMBL" id="NBYO01000003">
    <property type="protein sequence ID" value="OXS99262.1"/>
    <property type="molecule type" value="Genomic_DNA"/>
</dbReference>
<protein>
    <submittedName>
        <fullName evidence="1">Uncharacterized protein</fullName>
    </submittedName>
</protein>
<name>A0A231UTK9_9HYPH</name>
<keyword evidence="2" id="KW-1185">Reference proteome</keyword>
<dbReference type="Proteomes" id="UP000215405">
    <property type="component" value="Unassembled WGS sequence"/>
</dbReference>
<evidence type="ECO:0000313" key="2">
    <source>
        <dbReference type="Proteomes" id="UP000215405"/>
    </source>
</evidence>
<accession>A0A231UTK9</accession>
<evidence type="ECO:0000313" key="1">
    <source>
        <dbReference type="EMBL" id="OXS99262.1"/>
    </source>
</evidence>
<comment type="caution">
    <text evidence="1">The sequence shown here is derived from an EMBL/GenBank/DDBJ whole genome shotgun (WGS) entry which is preliminary data.</text>
</comment>
<reference evidence="2" key="1">
    <citation type="journal article" date="2017" name="Int. J. Syst. Evol. Microbiol.">
        <title>Notoacmeibacter marinus gen. nov., sp. nov., isolated from the gut of a limpet and proposal of Notoacmeibacteraceae fam. nov. in the order Rhizobiales of the class Alphaproteobacteria.</title>
        <authorList>
            <person name="Huang Z."/>
            <person name="Guo F."/>
            <person name="Lai Q."/>
        </authorList>
    </citation>
    <scope>NUCLEOTIDE SEQUENCE [LARGE SCALE GENOMIC DNA]</scope>
    <source>
        <strain evidence="2">XMTR2A4</strain>
    </source>
</reference>
<gene>
    <name evidence="1" type="ORF">B7H23_13855</name>
</gene>
<proteinExistence type="predicted"/>
<sequence>MAAMQRGWHAISLTVWFIAAALTASVAIFPAMADHVGHKPCDITPARCNSVSGSELAEMNGARSKRARIRLDSLSRGRIERAAKGYPSAPVEIIEMTELPAPKPTPPPAAIARKPEPIWRELPDGPIRAVGPVFFPDREARQGLRVPGPSGDR</sequence>
<organism evidence="1 2">
    <name type="scientific">Notoacmeibacter marinus</name>
    <dbReference type="NCBI Taxonomy" id="1876515"/>
    <lineage>
        <taxon>Bacteria</taxon>
        <taxon>Pseudomonadati</taxon>
        <taxon>Pseudomonadota</taxon>
        <taxon>Alphaproteobacteria</taxon>
        <taxon>Hyphomicrobiales</taxon>
        <taxon>Notoacmeibacteraceae</taxon>
        <taxon>Notoacmeibacter</taxon>
    </lineage>
</organism>
<dbReference type="RefSeq" id="WP_094078044.1">
    <property type="nucleotide sequence ID" value="NZ_NBYO01000003.1"/>
</dbReference>